<dbReference type="SUPFAM" id="SSF110083">
    <property type="entry name" value="Peptidylarginine deiminase Pad4, middle domain"/>
    <property type="match status" value="1"/>
</dbReference>
<dbReference type="RefSeq" id="WP_040915924.1">
    <property type="nucleotide sequence ID" value="NZ_CP029159.1"/>
</dbReference>
<evidence type="ECO:0000256" key="1">
    <source>
        <dbReference type="SAM" id="MobiDB-lite"/>
    </source>
</evidence>
<dbReference type="Gene3D" id="3.75.10.10">
    <property type="entry name" value="L-arginine/glycine Amidinotransferase, Chain A"/>
    <property type="match status" value="1"/>
</dbReference>
<dbReference type="GO" id="GO:0005737">
    <property type="term" value="C:cytoplasm"/>
    <property type="evidence" value="ECO:0007669"/>
    <property type="project" value="InterPro"/>
</dbReference>
<sequence length="647" mass="69044">MRIPTARRAALVVSAATALLTTGTLASPVHAAAPPAADLRADVDRDGTVDTTGTTDTAGEDTWSTGRGAVFLPNIDDDTKRCPTTGPKGKKLSDAQLARCNDAADTVINGAADADDLARLRTVPVKNLAKGATGGVRIVTGAKYTRLHIKRAGKWSPVTPKTKLTAAELRAGVELGIEGLDIIRDRAVWDGRAVVRLTVVSGGKSSTDDVTLRVAPLLTHHHAQKTQRVLVTRVKGKDVDSKAQQKFVKDLAGHNQAAKLPGMKILDGDDDIWTQDFLEPGYTSMTGPGGRPQAIRVMIRSAQSWRTAGRQVFTHLRGPGVGGVQLPGGSLTNPYEATLNSMGNLETVPPHAHNGKAYPAGRIIMGENPVERAKPAKSMRTMLASQGMQSPLLLDTGWLHVGHVDEFVQFLPADTPRGWRMAVADPELGTKLLKDAQQAGHGGTRMFSRPERSRYPSPKDSIDQVLASKQLREDNELAARKIAENVEVLKRETGITDAEIVRVPALFSRASKWGGDAGRLSRLGASPDASSDSARTYDQRSAALPEAAREGAASARRSAAAPEPTSAYVPGAVNGLLLGKDRYLAPKQWGPVIGGKDIFTTAVSAAYSGAGMKVSYIDDYYPYHLGSGEVHCGTNTLRDTSAAWWRR</sequence>
<feature type="compositionally biased region" description="Low complexity" evidence="1">
    <location>
        <begin position="542"/>
        <end position="564"/>
    </location>
</feature>
<feature type="region of interest" description="Disordered" evidence="1">
    <location>
        <begin position="436"/>
        <end position="460"/>
    </location>
</feature>
<dbReference type="SUPFAM" id="SSF55909">
    <property type="entry name" value="Pentein"/>
    <property type="match status" value="1"/>
</dbReference>
<dbReference type="PANTHER" id="PTHR10837">
    <property type="entry name" value="PEPTIDYLARGININE DEIMINASE"/>
    <property type="match status" value="1"/>
</dbReference>
<feature type="signal peptide" evidence="2">
    <location>
        <begin position="1"/>
        <end position="31"/>
    </location>
</feature>
<proteinExistence type="predicted"/>
<feature type="region of interest" description="Disordered" evidence="1">
    <location>
        <begin position="37"/>
        <end position="61"/>
    </location>
</feature>
<feature type="region of interest" description="Disordered" evidence="1">
    <location>
        <begin position="518"/>
        <end position="564"/>
    </location>
</feature>
<dbReference type="AlphaFoldDB" id="A0A7G3UIV7"/>
<keyword evidence="2" id="KW-0732">Signal</keyword>
<dbReference type="GO" id="GO:0005509">
    <property type="term" value="F:calcium ion binding"/>
    <property type="evidence" value="ECO:0007669"/>
    <property type="project" value="InterPro"/>
</dbReference>
<accession>A0A7G3UIV7</accession>
<feature type="compositionally biased region" description="Basic and acidic residues" evidence="1">
    <location>
        <begin position="39"/>
        <end position="48"/>
    </location>
</feature>
<evidence type="ECO:0000313" key="5">
    <source>
        <dbReference type="Proteomes" id="UP000005940"/>
    </source>
</evidence>
<dbReference type="PANTHER" id="PTHR10837:SF8">
    <property type="entry name" value="PROTEIN-ARGININE DEIMINASE"/>
    <property type="match status" value="1"/>
</dbReference>
<dbReference type="InterPro" id="IPR004303">
    <property type="entry name" value="PAD"/>
</dbReference>
<feature type="domain" description="Protein-arginine deiminase C-terminal" evidence="3">
    <location>
        <begin position="205"/>
        <end position="645"/>
    </location>
</feature>
<dbReference type="Pfam" id="PF03068">
    <property type="entry name" value="PAD"/>
    <property type="match status" value="1"/>
</dbReference>
<dbReference type="GO" id="GO:0004668">
    <property type="term" value="F:protein-arginine deiminase activity"/>
    <property type="evidence" value="ECO:0007669"/>
    <property type="project" value="InterPro"/>
</dbReference>
<dbReference type="Proteomes" id="UP000005940">
    <property type="component" value="Chromosome"/>
</dbReference>
<dbReference type="InterPro" id="IPR013530">
    <property type="entry name" value="PAD_C"/>
</dbReference>
<protein>
    <recommendedName>
        <fullName evidence="3">Protein-arginine deiminase C-terminal domain-containing protein</fullName>
    </recommendedName>
</protein>
<feature type="chain" id="PRO_5028932585" description="Protein-arginine deiminase C-terminal domain-containing protein" evidence="2">
    <location>
        <begin position="32"/>
        <end position="647"/>
    </location>
</feature>
<dbReference type="EMBL" id="CP029159">
    <property type="protein sequence ID" value="QKM69305.1"/>
    <property type="molecule type" value="Genomic_DNA"/>
</dbReference>
<feature type="compositionally biased region" description="Low complexity" evidence="1">
    <location>
        <begin position="49"/>
        <end position="61"/>
    </location>
</feature>
<organism evidence="4 5">
    <name type="scientific">Streptomyces tsukubensis (strain DSM 42081 / NBRC 108919 / NRRL 18488 / 9993)</name>
    <dbReference type="NCBI Taxonomy" id="1114943"/>
    <lineage>
        <taxon>Bacteria</taxon>
        <taxon>Bacillati</taxon>
        <taxon>Actinomycetota</taxon>
        <taxon>Actinomycetes</taxon>
        <taxon>Kitasatosporales</taxon>
        <taxon>Streptomycetaceae</taxon>
        <taxon>Streptomyces</taxon>
    </lineage>
</organism>
<evidence type="ECO:0000313" key="4">
    <source>
        <dbReference type="EMBL" id="QKM69305.1"/>
    </source>
</evidence>
<keyword evidence="5" id="KW-1185">Reference proteome</keyword>
<reference evidence="4 5" key="1">
    <citation type="journal article" date="2012" name="J. Bacteriol.">
        <title>Draft genome of Streptomyces tsukubaensis NRRL 18488, the producer of the clinically important immunosuppressant tacrolimus (FK506).</title>
        <authorList>
            <person name="Barreiro C."/>
            <person name="Prieto C."/>
            <person name="Sola-Landa A."/>
            <person name="Solera E."/>
            <person name="Martinez-Castro M."/>
            <person name="Perez-Redondo R."/>
            <person name="Garcia-Estrada C."/>
            <person name="Aparicio J.F."/>
            <person name="Fernandez-Martinez L.T."/>
            <person name="Santos-Aberturas J."/>
            <person name="Salehi-Najafabadi Z."/>
            <person name="Rodriguez-Garcia A."/>
            <person name="Tauch A."/>
            <person name="Martin J.F."/>
        </authorList>
    </citation>
    <scope>NUCLEOTIDE SEQUENCE [LARGE SCALE GENOMIC DNA]</scope>
    <source>
        <strain evidence="5">DSM 42081 / NBRC 108919 / NRRL 18488 / 9993</strain>
    </source>
</reference>
<dbReference type="Gene3D" id="2.60.40.1700">
    <property type="entry name" value="Protein-arginine deiminase, central domain"/>
    <property type="match status" value="1"/>
</dbReference>
<evidence type="ECO:0000256" key="2">
    <source>
        <dbReference type="SAM" id="SignalP"/>
    </source>
</evidence>
<gene>
    <name evidence="4" type="ORF">STSU_021165</name>
</gene>
<evidence type="ECO:0000259" key="3">
    <source>
        <dbReference type="Pfam" id="PF03068"/>
    </source>
</evidence>
<name>A0A7G3UIV7_STRT9</name>
<dbReference type="InterPro" id="IPR036556">
    <property type="entry name" value="PAD_central_sf"/>
</dbReference>